<protein>
    <recommendedName>
        <fullName evidence="2">M23ase beta-sheet core domain-containing protein</fullName>
    </recommendedName>
</protein>
<dbReference type="GO" id="GO:0004222">
    <property type="term" value="F:metalloendopeptidase activity"/>
    <property type="evidence" value="ECO:0007669"/>
    <property type="project" value="TreeGrafter"/>
</dbReference>
<name>A0A365Y2N1_9BACT</name>
<dbReference type="OrthoDB" id="1183903at2"/>
<dbReference type="Pfam" id="PF14107">
    <property type="entry name" value="DUF4280"/>
    <property type="match status" value="1"/>
</dbReference>
<dbReference type="InterPro" id="IPR025460">
    <property type="entry name" value="DUF4280"/>
</dbReference>
<dbReference type="PANTHER" id="PTHR21666:SF270">
    <property type="entry name" value="MUREIN HYDROLASE ACTIVATOR ENVC"/>
    <property type="match status" value="1"/>
</dbReference>
<evidence type="ECO:0000313" key="3">
    <source>
        <dbReference type="EMBL" id="RBL92750.1"/>
    </source>
</evidence>
<dbReference type="PANTHER" id="PTHR21666">
    <property type="entry name" value="PEPTIDASE-RELATED"/>
    <property type="match status" value="1"/>
</dbReference>
<dbReference type="InterPro" id="IPR016047">
    <property type="entry name" value="M23ase_b-sheet_dom"/>
</dbReference>
<evidence type="ECO:0000256" key="1">
    <source>
        <dbReference type="SAM" id="MobiDB-lite"/>
    </source>
</evidence>
<evidence type="ECO:0000259" key="2">
    <source>
        <dbReference type="Pfam" id="PF01551"/>
    </source>
</evidence>
<gene>
    <name evidence="3" type="ORF">DF182_09280</name>
</gene>
<dbReference type="InterPro" id="IPR050570">
    <property type="entry name" value="Cell_wall_metabolism_enzyme"/>
</dbReference>
<dbReference type="Gene3D" id="2.70.70.10">
    <property type="entry name" value="Glucose Permease (Domain IIA)"/>
    <property type="match status" value="1"/>
</dbReference>
<dbReference type="CDD" id="cd12797">
    <property type="entry name" value="M23_peptidase"/>
    <property type="match status" value="1"/>
</dbReference>
<accession>A0A365Y2N1</accession>
<evidence type="ECO:0000313" key="4">
    <source>
        <dbReference type="Proteomes" id="UP000253410"/>
    </source>
</evidence>
<dbReference type="RefSeq" id="WP_113615350.1">
    <property type="nucleotide sequence ID" value="NZ_QFFJ01000001.1"/>
</dbReference>
<keyword evidence="4" id="KW-1185">Reference proteome</keyword>
<dbReference type="Pfam" id="PF01551">
    <property type="entry name" value="Peptidase_M23"/>
    <property type="match status" value="1"/>
</dbReference>
<dbReference type="SUPFAM" id="SSF51261">
    <property type="entry name" value="Duplicated hybrid motif"/>
    <property type="match status" value="1"/>
</dbReference>
<feature type="compositionally biased region" description="Polar residues" evidence="1">
    <location>
        <begin position="139"/>
        <end position="148"/>
    </location>
</feature>
<sequence length="1073" mass="121940">MTEQSVTPTTPARHLVCEGALCSCDKAAAPIPIKVISHQRYYIHGIGTSRLIVTSHENDQRALNFGSCLATSPPLPCTAALLWRIPVSQQRIQLANGAYPLPDNATATCIAKGGQIHILTHGQLPGDSSHHSQFEPDSLPSSDNTTTIPPVPSSDLPETRSNTIVSLSGPDTVTTEGSWEVQFTQPPTPEDISLLHWVLEDEQGHQENTLHGNIRFTYRFQIHGQFTLRVFGGATSETMLSQTIEVVPSGLSSTHTLCRPGETVTFTLHTNPTDHPINWIQTDEKSNSSPLATTSTNSIQQTFVQPGSYVIQAITPQQTWQQSITVCYNRIQSIHTDQPTITGSTIIFHIQQMVFPEMNLPEKNKLHWKLEGPENIHCQGLQDFRHHFTLSGNYILYAYLYDIHQEAKLQFTVKTAMVHSGKWIDADGQVIRQAGYDQEIGLYFEHTGLETQRVQLEIYARQTLRTILVLAETLQLPASKKVYYQLDTHKSLQQKIPQTWNGREAYLYFQIKTTAFPLLHSDRTFPGNYTEHLLITEKQQIVKAYFTDMQEQRTYFVTDHHREIALKIYAINLNNTVLDITLLRLQSPHHLQRPLTLYPITALQPQLTQHTVLHRCQCTVDKKGTVFLKVPLNTLQHYSLIYALIKLPGFNAVYTPKILVYPAECIKLKDPLKASASTVIERVSIRRQQSCESLVWGSRVSCAFRKKVINIAQKLQADPNHLMTCMAFETGGSFLPHLLSGYRPANTPAPEAITDKQLGKHAVGLVQFTGTGIDHLNSRWKLDVSKRKLVRMTAEEQLKYVYFYLLEFKGKLNTLEDFYMTILKPEGTGKSEQYVVFSEALDERMGKQWYEKNQGLDFNNDTIITKKEVSIIIHKKYTEGLNYKNECSVNCPLHLNEQSTHQSQWHHPTDHLQLRGWYDCWAPERSKYGYIPERKSGKHQGLDFYAPIGSPIYACVDGVITESYYSDSYGYVVILNGEYDNESYYFFYAHLKDKPLYEPGINVKAGSIIGYTGKTGNAIHMRTEQEHLHFEIRVSDKVGRGLDQRIDPLQLIKELNQYPIINPDKNNQYAKNT</sequence>
<dbReference type="InterPro" id="IPR011055">
    <property type="entry name" value="Dup_hybrid_motif"/>
</dbReference>
<dbReference type="EMBL" id="QFFJ01000001">
    <property type="protein sequence ID" value="RBL92750.1"/>
    <property type="molecule type" value="Genomic_DNA"/>
</dbReference>
<dbReference type="Proteomes" id="UP000253410">
    <property type="component" value="Unassembled WGS sequence"/>
</dbReference>
<feature type="domain" description="M23ase beta-sheet core" evidence="2">
    <location>
        <begin position="938"/>
        <end position="1036"/>
    </location>
</feature>
<dbReference type="AlphaFoldDB" id="A0A365Y2N1"/>
<feature type="region of interest" description="Disordered" evidence="1">
    <location>
        <begin position="121"/>
        <end position="161"/>
    </location>
</feature>
<comment type="caution">
    <text evidence="3">The sequence shown here is derived from an EMBL/GenBank/DDBJ whole genome shotgun (WGS) entry which is preliminary data.</text>
</comment>
<reference evidence="3 4" key="1">
    <citation type="submission" date="2018-05" db="EMBL/GenBank/DDBJ databases">
        <title>Chitinophaga sp. K3CV102501T nov., isolated from isolated from a monsoon evergreen broad-leaved forest soil.</title>
        <authorList>
            <person name="Lv Y."/>
        </authorList>
    </citation>
    <scope>NUCLEOTIDE SEQUENCE [LARGE SCALE GENOMIC DNA]</scope>
    <source>
        <strain evidence="3 4">GDMCC 1.1325</strain>
    </source>
</reference>
<proteinExistence type="predicted"/>
<organism evidence="3 4">
    <name type="scientific">Chitinophaga flava</name>
    <dbReference type="NCBI Taxonomy" id="2259036"/>
    <lineage>
        <taxon>Bacteria</taxon>
        <taxon>Pseudomonadati</taxon>
        <taxon>Bacteroidota</taxon>
        <taxon>Chitinophagia</taxon>
        <taxon>Chitinophagales</taxon>
        <taxon>Chitinophagaceae</taxon>
        <taxon>Chitinophaga</taxon>
    </lineage>
</organism>